<name>A0A0E9QCX3_ANGAN</name>
<reference evidence="1" key="1">
    <citation type="submission" date="2014-11" db="EMBL/GenBank/DDBJ databases">
        <authorList>
            <person name="Amaro Gonzalez C."/>
        </authorList>
    </citation>
    <scope>NUCLEOTIDE SEQUENCE</scope>
</reference>
<accession>A0A0E9QCX3</accession>
<protein>
    <submittedName>
        <fullName evidence="1">Uncharacterized protein</fullName>
    </submittedName>
</protein>
<dbReference type="EMBL" id="GBXM01093933">
    <property type="protein sequence ID" value="JAH14644.1"/>
    <property type="molecule type" value="Transcribed_RNA"/>
</dbReference>
<sequence>MVTFMPQFKGSEVDLKCVISAMDSNGCVKLEGKAFVTRLVVWRIFQ</sequence>
<evidence type="ECO:0000313" key="1">
    <source>
        <dbReference type="EMBL" id="JAH14644.1"/>
    </source>
</evidence>
<reference evidence="1" key="2">
    <citation type="journal article" date="2015" name="Fish Shellfish Immunol.">
        <title>Early steps in the European eel (Anguilla anguilla)-Vibrio vulnificus interaction in the gills: Role of the RtxA13 toxin.</title>
        <authorList>
            <person name="Callol A."/>
            <person name="Pajuelo D."/>
            <person name="Ebbesson L."/>
            <person name="Teles M."/>
            <person name="MacKenzie S."/>
            <person name="Amaro C."/>
        </authorList>
    </citation>
    <scope>NUCLEOTIDE SEQUENCE</scope>
</reference>
<dbReference type="AlphaFoldDB" id="A0A0E9QCX3"/>
<organism evidence="1">
    <name type="scientific">Anguilla anguilla</name>
    <name type="common">European freshwater eel</name>
    <name type="synonym">Muraena anguilla</name>
    <dbReference type="NCBI Taxonomy" id="7936"/>
    <lineage>
        <taxon>Eukaryota</taxon>
        <taxon>Metazoa</taxon>
        <taxon>Chordata</taxon>
        <taxon>Craniata</taxon>
        <taxon>Vertebrata</taxon>
        <taxon>Euteleostomi</taxon>
        <taxon>Actinopterygii</taxon>
        <taxon>Neopterygii</taxon>
        <taxon>Teleostei</taxon>
        <taxon>Anguilliformes</taxon>
        <taxon>Anguillidae</taxon>
        <taxon>Anguilla</taxon>
    </lineage>
</organism>
<proteinExistence type="predicted"/>